<dbReference type="STRING" id="1448308.A0A2T2NWL6"/>
<dbReference type="GO" id="GO:0071970">
    <property type="term" value="P:fungal-type cell wall (1-&gt;3)-beta-D-glucan biosynthetic process"/>
    <property type="evidence" value="ECO:0007669"/>
    <property type="project" value="TreeGrafter"/>
</dbReference>
<evidence type="ECO:0000256" key="3">
    <source>
        <dbReference type="ARBA" id="ARBA00022729"/>
    </source>
</evidence>
<sequence length="567" mass="61499">MPYYCPAFKHEDNRLELEDGIPFVVRGITYDGSRLKNGTLCSSDVPYLQDLNVNALQSKLDPSENYSECMQILSDAGIYVVSAFTSKTQYFADSYPVWDASLFEFFTSGINALAKWKNLLGVRIEVALNANHSGMDYTTQSAPFIKRIVLDLRSYIISKGYRDIPIGHNIPDIAQEDSAIPEGILQYFSCWEDPANVFLTTTMKRCPHNGQVDDIISLANKSSIPIWAEKLGCGWNSDPNGRDLRDAAQVFGRDGLNVLSGGVIYVYSGGRTNDTRLLEDEGGDVTPLPAYTSVASILSQVTPDPIISAPTSLKEASCSTSGIVWPMIPTTLPPSPSNQTLCKCMMKVLDCHATMSLNTKSPDDLVGIFQPLCGTENRNCPGIRVSPLDGVYGPYSICTSTERYSWAISWLEHTEGRPCTSDMNGVANTLSKVDDACASLISEVGTGETGTTSKVSTTTIGATTTSTMSTNSASSTVGSSSRLPAATIGGIATGVVVFLALVFGSLIFLMRRKWKREKNKEQGNQVSMPSNSVWPPVKSGGEIRYEAPGIIPEMDSYGTQHYVQLDG</sequence>
<keyword evidence="6" id="KW-0449">Lipoprotein</keyword>
<keyword evidence="5" id="KW-0325">Glycoprotein</keyword>
<dbReference type="InterPro" id="IPR017853">
    <property type="entry name" value="GH"/>
</dbReference>
<keyword evidence="6" id="KW-0336">GPI-anchor</keyword>
<evidence type="ECO:0000313" key="9">
    <source>
        <dbReference type="Proteomes" id="UP000240883"/>
    </source>
</evidence>
<gene>
    <name evidence="8" type="ORF">BS50DRAFT_618781</name>
</gene>
<keyword evidence="3" id="KW-0732">Signal</keyword>
<dbReference type="EMBL" id="KZ678132">
    <property type="protein sequence ID" value="PSN69800.1"/>
    <property type="molecule type" value="Genomic_DNA"/>
</dbReference>
<dbReference type="EC" id="2.4.1.-" evidence="6"/>
<comment type="subcellular location">
    <subcellularLocation>
        <location evidence="1 6">Cell membrane</location>
        <topology evidence="1 6">Lipid-anchor</topology>
        <topology evidence="1 6">GPI-anchor</topology>
    </subcellularLocation>
</comment>
<evidence type="ECO:0000256" key="5">
    <source>
        <dbReference type="ARBA" id="ARBA00023180"/>
    </source>
</evidence>
<comment type="function">
    <text evidence="6">Splits internally a 1,3-beta-glucan molecule and transfers the newly generated reducing end (the donor) to the non-reducing end of another 1,3-beta-glucan molecule (the acceptor) forming a 1,3-beta linkage, resulting in the elongation of 1,3-beta-glucan chains in the cell wall.</text>
</comment>
<evidence type="ECO:0000256" key="7">
    <source>
        <dbReference type="SAM" id="Phobius"/>
    </source>
</evidence>
<name>A0A2T2NWL6_CORCC</name>
<evidence type="ECO:0000313" key="8">
    <source>
        <dbReference type="EMBL" id="PSN69800.1"/>
    </source>
</evidence>
<dbReference type="Proteomes" id="UP000240883">
    <property type="component" value="Unassembled WGS sequence"/>
</dbReference>
<keyword evidence="7" id="KW-1133">Transmembrane helix</keyword>
<proteinExistence type="inferred from homology"/>
<keyword evidence="6 7" id="KW-0472">Membrane</keyword>
<reference evidence="8 9" key="1">
    <citation type="journal article" date="2018" name="Front. Microbiol.">
        <title>Genome-Wide Analysis of Corynespora cassiicola Leaf Fall Disease Putative Effectors.</title>
        <authorList>
            <person name="Lopez D."/>
            <person name="Ribeiro S."/>
            <person name="Label P."/>
            <person name="Fumanal B."/>
            <person name="Venisse J.S."/>
            <person name="Kohler A."/>
            <person name="de Oliveira R.R."/>
            <person name="Labutti K."/>
            <person name="Lipzen A."/>
            <person name="Lail K."/>
            <person name="Bauer D."/>
            <person name="Ohm R.A."/>
            <person name="Barry K.W."/>
            <person name="Spatafora J."/>
            <person name="Grigoriev I.V."/>
            <person name="Martin F.M."/>
            <person name="Pujade-Renaud V."/>
        </authorList>
    </citation>
    <scope>NUCLEOTIDE SEQUENCE [LARGE SCALE GENOMIC DNA]</scope>
    <source>
        <strain evidence="8 9">Philippines</strain>
    </source>
</reference>
<organism evidence="8 9">
    <name type="scientific">Corynespora cassiicola Philippines</name>
    <dbReference type="NCBI Taxonomy" id="1448308"/>
    <lineage>
        <taxon>Eukaryota</taxon>
        <taxon>Fungi</taxon>
        <taxon>Dikarya</taxon>
        <taxon>Ascomycota</taxon>
        <taxon>Pezizomycotina</taxon>
        <taxon>Dothideomycetes</taxon>
        <taxon>Pleosporomycetidae</taxon>
        <taxon>Pleosporales</taxon>
        <taxon>Corynesporascaceae</taxon>
        <taxon>Corynespora</taxon>
    </lineage>
</organism>
<dbReference type="GO" id="GO:0098552">
    <property type="term" value="C:side of membrane"/>
    <property type="evidence" value="ECO:0007669"/>
    <property type="project" value="UniProtKB-KW"/>
</dbReference>
<keyword evidence="9" id="KW-1185">Reference proteome</keyword>
<dbReference type="AlphaFoldDB" id="A0A2T2NWL6"/>
<dbReference type="GO" id="GO:0031505">
    <property type="term" value="P:fungal-type cell wall organization"/>
    <property type="evidence" value="ECO:0007669"/>
    <property type="project" value="TreeGrafter"/>
</dbReference>
<keyword evidence="4" id="KW-1015">Disulfide bond</keyword>
<dbReference type="GO" id="GO:0005886">
    <property type="term" value="C:plasma membrane"/>
    <property type="evidence" value="ECO:0007669"/>
    <property type="project" value="UniProtKB-SubCell"/>
</dbReference>
<keyword evidence="7" id="KW-0812">Transmembrane</keyword>
<dbReference type="GO" id="GO:0042124">
    <property type="term" value="F:1,3-beta-glucanosyltransferase activity"/>
    <property type="evidence" value="ECO:0007669"/>
    <property type="project" value="TreeGrafter"/>
</dbReference>
<accession>A0A2T2NWL6</accession>
<evidence type="ECO:0000256" key="1">
    <source>
        <dbReference type="ARBA" id="ARBA00004609"/>
    </source>
</evidence>
<dbReference type="Gene3D" id="3.20.20.80">
    <property type="entry name" value="Glycosidases"/>
    <property type="match status" value="1"/>
</dbReference>
<comment type="similarity">
    <text evidence="2 6">Belongs to the glycosyl hydrolase 72 family.</text>
</comment>
<evidence type="ECO:0000256" key="6">
    <source>
        <dbReference type="RuleBase" id="RU361209"/>
    </source>
</evidence>
<evidence type="ECO:0000256" key="2">
    <source>
        <dbReference type="ARBA" id="ARBA00007528"/>
    </source>
</evidence>
<dbReference type="Pfam" id="PF03198">
    <property type="entry name" value="Glyco_hydro_72"/>
    <property type="match status" value="1"/>
</dbReference>
<dbReference type="PANTHER" id="PTHR31468:SF2">
    <property type="entry name" value="1,3-BETA-GLUCANOSYLTRANSFERASE GAS1"/>
    <property type="match status" value="1"/>
</dbReference>
<dbReference type="PANTHER" id="PTHR31468">
    <property type="entry name" value="1,3-BETA-GLUCANOSYLTRANSFERASE GAS1"/>
    <property type="match status" value="1"/>
</dbReference>
<protein>
    <recommendedName>
        <fullName evidence="6">1,3-beta-glucanosyltransferase</fullName>
        <ecNumber evidence="6">2.4.1.-</ecNumber>
    </recommendedName>
</protein>
<dbReference type="Gene3D" id="1.20.58.1040">
    <property type="match status" value="1"/>
</dbReference>
<feature type="transmembrane region" description="Helical" evidence="7">
    <location>
        <begin position="488"/>
        <end position="510"/>
    </location>
</feature>
<dbReference type="OrthoDB" id="3796639at2759"/>
<dbReference type="SUPFAM" id="SSF51445">
    <property type="entry name" value="(Trans)glycosidases"/>
    <property type="match status" value="1"/>
</dbReference>
<dbReference type="InterPro" id="IPR004886">
    <property type="entry name" value="Glucanosyltransferase"/>
</dbReference>
<evidence type="ECO:0000256" key="4">
    <source>
        <dbReference type="ARBA" id="ARBA00023157"/>
    </source>
</evidence>
<keyword evidence="6" id="KW-0808">Transferase</keyword>